<proteinExistence type="predicted"/>
<dbReference type="Proteomes" id="UP000186895">
    <property type="component" value="Unassembled WGS sequence"/>
</dbReference>
<keyword evidence="3" id="KW-1185">Reference proteome</keyword>
<evidence type="ECO:0000313" key="2">
    <source>
        <dbReference type="EMBL" id="SIQ61509.1"/>
    </source>
</evidence>
<accession>A0A1N6U7F7</accession>
<name>A0A1N6U7F7_9GAMM</name>
<feature type="region of interest" description="Disordered" evidence="1">
    <location>
        <begin position="1"/>
        <end position="25"/>
    </location>
</feature>
<dbReference type="EMBL" id="FTMN01000006">
    <property type="protein sequence ID" value="SIQ61509.1"/>
    <property type="molecule type" value="Genomic_DNA"/>
</dbReference>
<sequence>MDMKNEAPATEATIQSTQNEHNKKPIAKYKRVLRYMLDHGSITRLQAEKPPVFDHCLPSTISCELVLHHGLVINSVPVKRSGFGGVMTSYKQYSVAESSLDAAKAIAWGK</sequence>
<dbReference type="AlphaFoldDB" id="A0A1N6U7F7"/>
<evidence type="ECO:0000256" key="1">
    <source>
        <dbReference type="SAM" id="MobiDB-lite"/>
    </source>
</evidence>
<dbReference type="RefSeq" id="WP_076463605.1">
    <property type="nucleotide sequence ID" value="NZ_FTMN01000006.1"/>
</dbReference>
<protein>
    <submittedName>
        <fullName evidence="2">Uncharacterized protein</fullName>
    </submittedName>
</protein>
<organism evidence="2 3">
    <name type="scientific">Marinobacterium stanieri</name>
    <dbReference type="NCBI Taxonomy" id="49186"/>
    <lineage>
        <taxon>Bacteria</taxon>
        <taxon>Pseudomonadati</taxon>
        <taxon>Pseudomonadota</taxon>
        <taxon>Gammaproteobacteria</taxon>
        <taxon>Oceanospirillales</taxon>
        <taxon>Oceanospirillaceae</taxon>
        <taxon>Marinobacterium</taxon>
    </lineage>
</organism>
<evidence type="ECO:0000313" key="3">
    <source>
        <dbReference type="Proteomes" id="UP000186895"/>
    </source>
</evidence>
<dbReference type="STRING" id="49186.SAMN05421647_106253"/>
<reference evidence="2 3" key="1">
    <citation type="submission" date="2017-01" db="EMBL/GenBank/DDBJ databases">
        <authorList>
            <person name="Mah S.A."/>
            <person name="Swanson W.J."/>
            <person name="Moy G.W."/>
            <person name="Vacquier V.D."/>
        </authorList>
    </citation>
    <scope>NUCLEOTIDE SEQUENCE [LARGE SCALE GENOMIC DNA]</scope>
    <source>
        <strain evidence="2 3">DSM 7027</strain>
    </source>
</reference>
<gene>
    <name evidence="2" type="ORF">SAMN05421647_106253</name>
</gene>